<dbReference type="EMBL" id="BJXN01000004">
    <property type="protein sequence ID" value="GEM89332.1"/>
    <property type="molecule type" value="Genomic_DNA"/>
</dbReference>
<protein>
    <recommendedName>
        <fullName evidence="1">FdhE central domain-containing protein</fullName>
    </recommendedName>
</protein>
<sequence>MNLFDLEPLFRSLDALPAADGAAGGYPGFAARFREVLDVIAREQPDWAERARSYRDLDRPRLEQLRAAIQGGGLEGPDDPLLEFALLQTLRRYHRAPDAPPLDEGPDDATCPTCGSEADVAYLDEKGFRYAVCRLCDRRWPVPRVRCLYCGEEEAKKLEYYPYEEGYRLYRCKSCGRTLPAVDLREAGRLDLPRLRAAAVEMQFLYEAGAVEE</sequence>
<dbReference type="PANTHER" id="PTHR37689:SF1">
    <property type="entry name" value="PROTEIN FDHE"/>
    <property type="match status" value="1"/>
</dbReference>
<dbReference type="GO" id="GO:0005829">
    <property type="term" value="C:cytosol"/>
    <property type="evidence" value="ECO:0007669"/>
    <property type="project" value="TreeGrafter"/>
</dbReference>
<dbReference type="SUPFAM" id="SSF144020">
    <property type="entry name" value="FdhE-like"/>
    <property type="match status" value="1"/>
</dbReference>
<dbReference type="GO" id="GO:0008199">
    <property type="term" value="F:ferric iron binding"/>
    <property type="evidence" value="ECO:0007669"/>
    <property type="project" value="TreeGrafter"/>
</dbReference>
<organism evidence="2 3">
    <name type="scientific">Oceanithermus desulfurans NBRC 100063</name>
    <dbReference type="NCBI Taxonomy" id="1227550"/>
    <lineage>
        <taxon>Bacteria</taxon>
        <taxon>Thermotogati</taxon>
        <taxon>Deinococcota</taxon>
        <taxon>Deinococci</taxon>
        <taxon>Thermales</taxon>
        <taxon>Thermaceae</taxon>
        <taxon>Oceanithermus</taxon>
    </lineage>
</organism>
<evidence type="ECO:0000313" key="3">
    <source>
        <dbReference type="Proteomes" id="UP000321827"/>
    </source>
</evidence>
<name>A0A511RK55_9DEIN</name>
<dbReference type="InterPro" id="IPR024064">
    <property type="entry name" value="FdhE-like_sf"/>
</dbReference>
<dbReference type="InterPro" id="IPR056797">
    <property type="entry name" value="FdhE_central"/>
</dbReference>
<dbReference type="RefSeq" id="WP_147146044.1">
    <property type="nucleotide sequence ID" value="NZ_BJXN01000004.1"/>
</dbReference>
<proteinExistence type="predicted"/>
<dbReference type="GO" id="GO:0051604">
    <property type="term" value="P:protein maturation"/>
    <property type="evidence" value="ECO:0007669"/>
    <property type="project" value="TreeGrafter"/>
</dbReference>
<dbReference type="Pfam" id="PF24859">
    <property type="entry name" value="FdhE_central"/>
    <property type="match status" value="1"/>
</dbReference>
<dbReference type="Proteomes" id="UP000321827">
    <property type="component" value="Unassembled WGS sequence"/>
</dbReference>
<dbReference type="OrthoDB" id="9811074at2"/>
<feature type="domain" description="FdhE central" evidence="1">
    <location>
        <begin position="110"/>
        <end position="144"/>
    </location>
</feature>
<dbReference type="PANTHER" id="PTHR37689">
    <property type="entry name" value="PROTEIN FDHE"/>
    <property type="match status" value="1"/>
</dbReference>
<dbReference type="InterPro" id="IPR006452">
    <property type="entry name" value="Formate_DH_accessory"/>
</dbReference>
<dbReference type="Gene3D" id="3.90.1670.10">
    <property type="entry name" value="FdhE-like domain"/>
    <property type="match status" value="1"/>
</dbReference>
<comment type="caution">
    <text evidence="2">The sequence shown here is derived from an EMBL/GenBank/DDBJ whole genome shotgun (WGS) entry which is preliminary data.</text>
</comment>
<evidence type="ECO:0000259" key="1">
    <source>
        <dbReference type="Pfam" id="PF24859"/>
    </source>
</evidence>
<gene>
    <name evidence="2" type="ORF">ODE01S_07660</name>
</gene>
<evidence type="ECO:0000313" key="2">
    <source>
        <dbReference type="EMBL" id="GEM89332.1"/>
    </source>
</evidence>
<reference evidence="2 3" key="1">
    <citation type="submission" date="2019-07" db="EMBL/GenBank/DDBJ databases">
        <title>Whole genome shotgun sequence of Oceanithermus desulfurans NBRC 100063.</title>
        <authorList>
            <person name="Hosoyama A."/>
            <person name="Uohara A."/>
            <person name="Ohji S."/>
            <person name="Ichikawa N."/>
        </authorList>
    </citation>
    <scope>NUCLEOTIDE SEQUENCE [LARGE SCALE GENOMIC DNA]</scope>
    <source>
        <strain evidence="2 3">NBRC 100063</strain>
    </source>
</reference>
<accession>A0A511RK55</accession>
<dbReference type="AlphaFoldDB" id="A0A511RK55"/>